<dbReference type="InterPro" id="IPR054101">
    <property type="entry name" value="TMEM87A/B_GOLD"/>
</dbReference>
<feature type="domain" description="GOST seven transmembrane" evidence="10">
    <location>
        <begin position="224"/>
        <end position="469"/>
    </location>
</feature>
<feature type="transmembrane region" description="Helical" evidence="9">
    <location>
        <begin position="365"/>
        <end position="386"/>
    </location>
</feature>
<keyword evidence="7" id="KW-0325">Glycoprotein</keyword>
<evidence type="ECO:0008006" key="14">
    <source>
        <dbReference type="Google" id="ProtNLM"/>
    </source>
</evidence>
<sequence length="559" mass="64023">MRQMIYNTNFHRFCRNSGFLERIWTIPEHEYVGVSKSLFKNATINIKVQCDPLGDPNMKINITWILRKTRCWNEYLILEENQEIVYQELFNSPQNYYIKEPSSFFISDPQIKDCNHNIILKMEDIESILESKEDKEAAASQAEARAAAKRSPPVSYGLQESHVNSENIPKTNHPVAIIPADGVYLLIIHTTQARIEPGKNLSYKTEINIEMKNTFGYLSAVDYPLLGFYGAMCFVYVIYALGWLIVSFMRWRELLRVQYWISGVIFLGMLEKAVFTAEYQNINLSGTSIPGLIIFAELVSCAKRTVARMLIIIVSQGFGIVKPRLGIVLQRVVGVGLIYFVLASIEGCTRELQPRNDPQKQVMMASLPLALLESAICFWIFTALVATTRTLRLRRNLTKLALYRHFTTTLAFAVIASVIFMLWSIRYHKLEECLNDWKELWVDDAYWHLLFALVLLVIMILWRPTNNNQRFAFSPLLDDGSDADDEEESEKLMADISDTLTLRNTRTGSTSSPKEARSVEDDLKWVEENIPSSLADSALPILDSDEEIVTSKFEISKMQ</sequence>
<feature type="transmembrane region" description="Helical" evidence="9">
    <location>
        <begin position="445"/>
        <end position="462"/>
    </location>
</feature>
<evidence type="ECO:0000256" key="6">
    <source>
        <dbReference type="ARBA" id="ARBA00023136"/>
    </source>
</evidence>
<keyword evidence="5" id="KW-0333">Golgi apparatus</keyword>
<evidence type="ECO:0000259" key="11">
    <source>
        <dbReference type="Pfam" id="PF21901"/>
    </source>
</evidence>
<proteinExistence type="inferred from homology"/>
<evidence type="ECO:0000256" key="1">
    <source>
        <dbReference type="ARBA" id="ARBA00004653"/>
    </source>
</evidence>
<dbReference type="EMBL" id="CAXKWB010002332">
    <property type="protein sequence ID" value="CAL4066636.1"/>
    <property type="molecule type" value="Genomic_DNA"/>
</dbReference>
<evidence type="ECO:0000256" key="5">
    <source>
        <dbReference type="ARBA" id="ARBA00023034"/>
    </source>
</evidence>
<dbReference type="InterPro" id="IPR053937">
    <property type="entry name" value="GOST_TM"/>
</dbReference>
<keyword evidence="3" id="KW-0732">Signal</keyword>
<feature type="transmembrane region" description="Helical" evidence="9">
    <location>
        <begin position="327"/>
        <end position="345"/>
    </location>
</feature>
<dbReference type="Pfam" id="PF06814">
    <property type="entry name" value="GOST_TM"/>
    <property type="match status" value="1"/>
</dbReference>
<dbReference type="Pfam" id="PF21901">
    <property type="entry name" value="TMEM87A-B_GOLD"/>
    <property type="match status" value="1"/>
</dbReference>
<feature type="domain" description="TMEM87A/B GOLD" evidence="11">
    <location>
        <begin position="30"/>
        <end position="135"/>
    </location>
</feature>
<organism evidence="12 13">
    <name type="scientific">Meganyctiphanes norvegica</name>
    <name type="common">Northern krill</name>
    <name type="synonym">Thysanopoda norvegica</name>
    <dbReference type="NCBI Taxonomy" id="48144"/>
    <lineage>
        <taxon>Eukaryota</taxon>
        <taxon>Metazoa</taxon>
        <taxon>Ecdysozoa</taxon>
        <taxon>Arthropoda</taxon>
        <taxon>Crustacea</taxon>
        <taxon>Multicrustacea</taxon>
        <taxon>Malacostraca</taxon>
        <taxon>Eumalacostraca</taxon>
        <taxon>Eucarida</taxon>
        <taxon>Euphausiacea</taxon>
        <taxon>Euphausiidae</taxon>
        <taxon>Meganyctiphanes</taxon>
    </lineage>
</organism>
<dbReference type="GO" id="GO:0005829">
    <property type="term" value="C:cytosol"/>
    <property type="evidence" value="ECO:0007669"/>
    <property type="project" value="GOC"/>
</dbReference>
<name>A0AAV2Q012_MEGNR</name>
<comment type="caution">
    <text evidence="12">The sequence shown here is derived from an EMBL/GenBank/DDBJ whole genome shotgun (WGS) entry which is preliminary data.</text>
</comment>
<dbReference type="GO" id="GO:0000139">
    <property type="term" value="C:Golgi membrane"/>
    <property type="evidence" value="ECO:0007669"/>
    <property type="project" value="UniProtKB-SubCell"/>
</dbReference>
<feature type="non-terminal residue" evidence="12">
    <location>
        <position position="559"/>
    </location>
</feature>
<evidence type="ECO:0000256" key="7">
    <source>
        <dbReference type="ARBA" id="ARBA00023180"/>
    </source>
</evidence>
<evidence type="ECO:0000256" key="8">
    <source>
        <dbReference type="ARBA" id="ARBA00044946"/>
    </source>
</evidence>
<evidence type="ECO:0000313" key="13">
    <source>
        <dbReference type="Proteomes" id="UP001497623"/>
    </source>
</evidence>
<keyword evidence="2 9" id="KW-0812">Transmembrane</keyword>
<keyword evidence="6 9" id="KW-0472">Membrane</keyword>
<dbReference type="Proteomes" id="UP001497623">
    <property type="component" value="Unassembled WGS sequence"/>
</dbReference>
<feature type="transmembrane region" description="Helical" evidence="9">
    <location>
        <begin position="406"/>
        <end position="425"/>
    </location>
</feature>
<accession>A0AAV2Q012</accession>
<comment type="similarity">
    <text evidence="8">Belongs to the LU7TM family. TMEM87 subfamily.</text>
</comment>
<gene>
    <name evidence="12" type="ORF">MNOR_LOCUS5883</name>
</gene>
<keyword evidence="13" id="KW-1185">Reference proteome</keyword>
<evidence type="ECO:0000256" key="9">
    <source>
        <dbReference type="SAM" id="Phobius"/>
    </source>
</evidence>
<evidence type="ECO:0000256" key="4">
    <source>
        <dbReference type="ARBA" id="ARBA00022989"/>
    </source>
</evidence>
<protein>
    <recommendedName>
        <fullName evidence="14">Transmembrane protein 87A</fullName>
    </recommendedName>
</protein>
<dbReference type="GO" id="GO:0042147">
    <property type="term" value="P:retrograde transport, endosome to Golgi"/>
    <property type="evidence" value="ECO:0007669"/>
    <property type="project" value="TreeGrafter"/>
</dbReference>
<evidence type="ECO:0000256" key="2">
    <source>
        <dbReference type="ARBA" id="ARBA00022692"/>
    </source>
</evidence>
<dbReference type="PANTHER" id="PTHR21229:SF1">
    <property type="entry name" value="GH17801P"/>
    <property type="match status" value="1"/>
</dbReference>
<dbReference type="PANTHER" id="PTHR21229">
    <property type="entry name" value="LUNG SEVEN TRANSMEMBRANE RECEPTOR"/>
    <property type="match status" value="1"/>
</dbReference>
<dbReference type="InterPro" id="IPR009637">
    <property type="entry name" value="GPR107/GPR108-like"/>
</dbReference>
<comment type="subcellular location">
    <subcellularLocation>
        <location evidence="1">Golgi apparatus membrane</location>
        <topology evidence="1">Multi-pass membrane protein</topology>
    </subcellularLocation>
</comment>
<feature type="transmembrane region" description="Helical" evidence="9">
    <location>
        <begin position="223"/>
        <end position="245"/>
    </location>
</feature>
<keyword evidence="4 9" id="KW-1133">Transmembrane helix</keyword>
<reference evidence="12 13" key="1">
    <citation type="submission" date="2024-05" db="EMBL/GenBank/DDBJ databases">
        <authorList>
            <person name="Wallberg A."/>
        </authorList>
    </citation>
    <scope>NUCLEOTIDE SEQUENCE [LARGE SCALE GENOMIC DNA]</scope>
</reference>
<dbReference type="AlphaFoldDB" id="A0AAV2Q012"/>
<evidence type="ECO:0000313" key="12">
    <source>
        <dbReference type="EMBL" id="CAL4066636.1"/>
    </source>
</evidence>
<evidence type="ECO:0000256" key="3">
    <source>
        <dbReference type="ARBA" id="ARBA00022729"/>
    </source>
</evidence>
<evidence type="ECO:0000259" key="10">
    <source>
        <dbReference type="Pfam" id="PF06814"/>
    </source>
</evidence>